<dbReference type="AlphaFoldDB" id="E2BY01"/>
<organism evidence="2">
    <name type="scientific">Harpegnathos saltator</name>
    <name type="common">Jerdon's jumping ant</name>
    <dbReference type="NCBI Taxonomy" id="610380"/>
    <lineage>
        <taxon>Eukaryota</taxon>
        <taxon>Metazoa</taxon>
        <taxon>Ecdysozoa</taxon>
        <taxon>Arthropoda</taxon>
        <taxon>Hexapoda</taxon>
        <taxon>Insecta</taxon>
        <taxon>Pterygota</taxon>
        <taxon>Neoptera</taxon>
        <taxon>Endopterygota</taxon>
        <taxon>Hymenoptera</taxon>
        <taxon>Apocrita</taxon>
        <taxon>Aculeata</taxon>
        <taxon>Formicoidea</taxon>
        <taxon>Formicidae</taxon>
        <taxon>Ponerinae</taxon>
        <taxon>Ponerini</taxon>
        <taxon>Harpegnathos</taxon>
    </lineage>
</organism>
<protein>
    <submittedName>
        <fullName evidence="1">Uncharacterized protein</fullName>
    </submittedName>
</protein>
<keyword evidence="2" id="KW-1185">Reference proteome</keyword>
<proteinExistence type="predicted"/>
<accession>E2BY01</accession>
<evidence type="ECO:0000313" key="1">
    <source>
        <dbReference type="EMBL" id="EFN79435.1"/>
    </source>
</evidence>
<name>E2BY01_HARSA</name>
<dbReference type="Proteomes" id="UP000008237">
    <property type="component" value="Unassembled WGS sequence"/>
</dbReference>
<gene>
    <name evidence="1" type="ORF">EAI_10488</name>
</gene>
<feature type="non-terminal residue" evidence="1">
    <location>
        <position position="28"/>
    </location>
</feature>
<evidence type="ECO:0000313" key="2">
    <source>
        <dbReference type="Proteomes" id="UP000008237"/>
    </source>
</evidence>
<dbReference type="EMBL" id="GL451363">
    <property type="protein sequence ID" value="EFN79435.1"/>
    <property type="molecule type" value="Genomic_DNA"/>
</dbReference>
<dbReference type="InParanoid" id="E2BY01"/>
<sequence>ALHRLLIRKTNKIKRLEFVKNYIEKPLD</sequence>
<reference evidence="1 2" key="1">
    <citation type="journal article" date="2010" name="Science">
        <title>Genomic comparison of the ants Camponotus floridanus and Harpegnathos saltator.</title>
        <authorList>
            <person name="Bonasio R."/>
            <person name="Zhang G."/>
            <person name="Ye C."/>
            <person name="Mutti N.S."/>
            <person name="Fang X."/>
            <person name="Qin N."/>
            <person name="Donahue G."/>
            <person name="Yang P."/>
            <person name="Li Q."/>
            <person name="Li C."/>
            <person name="Zhang P."/>
            <person name="Huang Z."/>
            <person name="Berger S.L."/>
            <person name="Reinberg D."/>
            <person name="Wang J."/>
            <person name="Liebig J."/>
        </authorList>
    </citation>
    <scope>NUCLEOTIDE SEQUENCE [LARGE SCALE GENOMIC DNA]</scope>
    <source>
        <strain evidence="1 2">R22 G/1</strain>
    </source>
</reference>
<feature type="non-terminal residue" evidence="1">
    <location>
        <position position="1"/>
    </location>
</feature>